<evidence type="ECO:0000256" key="1">
    <source>
        <dbReference type="SAM" id="Phobius"/>
    </source>
</evidence>
<name>A0AAE5SBM6_PSESY</name>
<organism evidence="2 3">
    <name type="scientific">Pseudomonas syringae pv. syringae</name>
    <dbReference type="NCBI Taxonomy" id="321"/>
    <lineage>
        <taxon>Bacteria</taxon>
        <taxon>Pseudomonadati</taxon>
        <taxon>Pseudomonadota</taxon>
        <taxon>Gammaproteobacteria</taxon>
        <taxon>Pseudomonadales</taxon>
        <taxon>Pseudomonadaceae</taxon>
        <taxon>Pseudomonas</taxon>
        <taxon>Pseudomonas syringae</taxon>
    </lineage>
</organism>
<dbReference type="AlphaFoldDB" id="A0AAE5SBM6"/>
<dbReference type="EMBL" id="NBAQ01000001">
    <property type="protein sequence ID" value="POQ06043.1"/>
    <property type="molecule type" value="Genomic_DNA"/>
</dbReference>
<dbReference type="Proteomes" id="UP000237295">
    <property type="component" value="Unassembled WGS sequence"/>
</dbReference>
<keyword evidence="1" id="KW-0472">Membrane</keyword>
<reference evidence="2 3" key="1">
    <citation type="submission" date="2017-03" db="EMBL/GenBank/DDBJ databases">
        <authorList>
            <person name="Hulin M.T."/>
        </authorList>
    </citation>
    <scope>NUCLEOTIDE SEQUENCE [LARGE SCALE GENOMIC DNA]</scope>
    <source>
        <strain evidence="2 3">5264</strain>
    </source>
</reference>
<accession>A0AAE5SBM6</accession>
<gene>
    <name evidence="2" type="ORF">CXB42_01030</name>
</gene>
<keyword evidence="1" id="KW-0812">Transmembrane</keyword>
<proteinExistence type="predicted"/>
<keyword evidence="1" id="KW-1133">Transmembrane helix</keyword>
<evidence type="ECO:0000313" key="3">
    <source>
        <dbReference type="Proteomes" id="UP000237295"/>
    </source>
</evidence>
<protein>
    <submittedName>
        <fullName evidence="2">Uncharacterized protein</fullName>
    </submittedName>
</protein>
<evidence type="ECO:0000313" key="2">
    <source>
        <dbReference type="EMBL" id="POQ06043.1"/>
    </source>
</evidence>
<comment type="caution">
    <text evidence="2">The sequence shown here is derived from an EMBL/GenBank/DDBJ whole genome shotgun (WGS) entry which is preliminary data.</text>
</comment>
<feature type="transmembrane region" description="Helical" evidence="1">
    <location>
        <begin position="35"/>
        <end position="57"/>
    </location>
</feature>
<sequence>MMLDRERRFAQLRKAQGPGGGESPAFQQKMISGRFFYGVELTCLWLVYCLIACRFRGRWVF</sequence>